<evidence type="ECO:0000256" key="7">
    <source>
        <dbReference type="HAMAP-Rule" id="MF_00227"/>
    </source>
</evidence>
<evidence type="ECO:0000256" key="4">
    <source>
        <dbReference type="ARBA" id="ARBA00022759"/>
    </source>
</evidence>
<sequence length="118" mass="14132">MKKKYRIKKKSEIDVLFKGKIKKGNSYFTIYIKEESQNANFRFAMSIGRKYGNAVSRNKIKRQIRSIIRLNQETIKKEIDFVIVIKPQANQLNYDEINKYILNLLRNLKIMENENEKN</sequence>
<gene>
    <name evidence="7 9" type="primary">rnpA</name>
    <name evidence="9" type="ORF">NCTC10138_00297</name>
</gene>
<dbReference type="GO" id="GO:0000049">
    <property type="term" value="F:tRNA binding"/>
    <property type="evidence" value="ECO:0007669"/>
    <property type="project" value="UniProtKB-UniRule"/>
</dbReference>
<dbReference type="PANTHER" id="PTHR33992:SF1">
    <property type="entry name" value="RIBONUCLEASE P PROTEIN COMPONENT"/>
    <property type="match status" value="1"/>
</dbReference>
<dbReference type="PROSITE" id="PS00648">
    <property type="entry name" value="RIBONUCLEASE_P"/>
    <property type="match status" value="1"/>
</dbReference>
<comment type="similarity">
    <text evidence="7">Belongs to the RnpA family.</text>
</comment>
<keyword evidence="4 7" id="KW-0255">Endonuclease</keyword>
<keyword evidence="6 7" id="KW-0694">RNA-binding</keyword>
<dbReference type="PANTHER" id="PTHR33992">
    <property type="entry name" value="RIBONUCLEASE P PROTEIN COMPONENT"/>
    <property type="match status" value="1"/>
</dbReference>
<dbReference type="Gene3D" id="3.30.230.10">
    <property type="match status" value="1"/>
</dbReference>
<reference evidence="9 10" key="1">
    <citation type="submission" date="2019-01" db="EMBL/GenBank/DDBJ databases">
        <authorList>
            <consortium name="Pathogen Informatics"/>
        </authorList>
    </citation>
    <scope>NUCLEOTIDE SEQUENCE [LARGE SCALE GENOMIC DNA]</scope>
    <source>
        <strain evidence="9 10">NCTC10138</strain>
    </source>
</reference>
<evidence type="ECO:0000256" key="2">
    <source>
        <dbReference type="ARBA" id="ARBA00022694"/>
    </source>
</evidence>
<keyword evidence="2 7" id="KW-0819">tRNA processing</keyword>
<dbReference type="GO" id="GO:0001682">
    <property type="term" value="P:tRNA 5'-leader removal"/>
    <property type="evidence" value="ECO:0007669"/>
    <property type="project" value="UniProtKB-UniRule"/>
</dbReference>
<keyword evidence="10" id="KW-1185">Reference proteome</keyword>
<dbReference type="InterPro" id="IPR000100">
    <property type="entry name" value="RNase_P"/>
</dbReference>
<dbReference type="OrthoDB" id="9810867at2"/>
<evidence type="ECO:0000256" key="6">
    <source>
        <dbReference type="ARBA" id="ARBA00022884"/>
    </source>
</evidence>
<protein>
    <recommendedName>
        <fullName evidence="7 8">Ribonuclease P protein component</fullName>
        <shortName evidence="7">RNase P protein</shortName>
        <shortName evidence="7">RNaseP protein</shortName>
        <ecNumber evidence="7 8">3.1.26.5</ecNumber>
    </recommendedName>
    <alternativeName>
        <fullName evidence="7">Protein C5</fullName>
    </alternativeName>
</protein>
<keyword evidence="5 7" id="KW-0378">Hydrolase</keyword>
<dbReference type="RefSeq" id="WP_026390135.1">
    <property type="nucleotide sequence ID" value="NZ_LR215048.1"/>
</dbReference>
<proteinExistence type="inferred from homology"/>
<dbReference type="NCBIfam" id="TIGR00188">
    <property type="entry name" value="rnpA"/>
    <property type="match status" value="1"/>
</dbReference>
<dbReference type="SUPFAM" id="SSF54211">
    <property type="entry name" value="Ribosomal protein S5 domain 2-like"/>
    <property type="match status" value="1"/>
</dbReference>
<dbReference type="InterPro" id="IPR020539">
    <property type="entry name" value="RNase_P_CS"/>
</dbReference>
<evidence type="ECO:0000256" key="1">
    <source>
        <dbReference type="ARBA" id="ARBA00002663"/>
    </source>
</evidence>
<evidence type="ECO:0000256" key="3">
    <source>
        <dbReference type="ARBA" id="ARBA00022722"/>
    </source>
</evidence>
<evidence type="ECO:0000313" key="9">
    <source>
        <dbReference type="EMBL" id="VEU79944.1"/>
    </source>
</evidence>
<comment type="catalytic activity">
    <reaction evidence="7">
        <text>Endonucleolytic cleavage of RNA, removing 5'-extranucleotides from tRNA precursor.</text>
        <dbReference type="EC" id="3.1.26.5"/>
    </reaction>
</comment>
<dbReference type="HAMAP" id="MF_00227">
    <property type="entry name" value="RNase_P"/>
    <property type="match status" value="1"/>
</dbReference>
<dbReference type="EC" id="3.1.26.5" evidence="7 8"/>
<dbReference type="GO" id="GO:0042781">
    <property type="term" value="F:3'-tRNA processing endoribonuclease activity"/>
    <property type="evidence" value="ECO:0007669"/>
    <property type="project" value="TreeGrafter"/>
</dbReference>
<dbReference type="KEGG" id="aaxa:NCTC10138_00297"/>
<dbReference type="InterPro" id="IPR014721">
    <property type="entry name" value="Ribsml_uS5_D2-typ_fold_subgr"/>
</dbReference>
<dbReference type="Proteomes" id="UP000289841">
    <property type="component" value="Chromosome"/>
</dbReference>
<dbReference type="GO" id="GO:0030677">
    <property type="term" value="C:ribonuclease P complex"/>
    <property type="evidence" value="ECO:0007669"/>
    <property type="project" value="TreeGrafter"/>
</dbReference>
<dbReference type="Pfam" id="PF00825">
    <property type="entry name" value="Ribonuclease_P"/>
    <property type="match status" value="1"/>
</dbReference>
<comment type="subunit">
    <text evidence="7">Consists of a catalytic RNA component (M1 or rnpB) and a protein subunit.</text>
</comment>
<dbReference type="EMBL" id="LR215048">
    <property type="protein sequence ID" value="VEU79944.1"/>
    <property type="molecule type" value="Genomic_DNA"/>
</dbReference>
<accession>A0A449BBW3</accession>
<dbReference type="AlphaFoldDB" id="A0A449BBW3"/>
<organism evidence="9 10">
    <name type="scientific">Haploplasma axanthum</name>
    <name type="common">Acholeplasma axanthum</name>
    <dbReference type="NCBI Taxonomy" id="29552"/>
    <lineage>
        <taxon>Bacteria</taxon>
        <taxon>Bacillati</taxon>
        <taxon>Mycoplasmatota</taxon>
        <taxon>Mollicutes</taxon>
        <taxon>Acholeplasmatales</taxon>
        <taxon>Acholeplasmataceae</taxon>
        <taxon>Haploplasma</taxon>
    </lineage>
</organism>
<evidence type="ECO:0000313" key="10">
    <source>
        <dbReference type="Proteomes" id="UP000289841"/>
    </source>
</evidence>
<dbReference type="GO" id="GO:0004526">
    <property type="term" value="F:ribonuclease P activity"/>
    <property type="evidence" value="ECO:0007669"/>
    <property type="project" value="UniProtKB-UniRule"/>
</dbReference>
<keyword evidence="3 7" id="KW-0540">Nuclease</keyword>
<dbReference type="STRING" id="1278311.GCA_000428705_00460"/>
<comment type="function">
    <text evidence="1 7">RNaseP catalyzes the removal of the 5'-leader sequence from pre-tRNA to produce the mature 5'-terminus. It can also cleave other RNA substrates such as 4.5S RNA. The protein component plays an auxiliary but essential role in vivo by binding to the 5'-leader sequence and broadening the substrate specificity of the ribozyme.</text>
</comment>
<dbReference type="InterPro" id="IPR020568">
    <property type="entry name" value="Ribosomal_Su5_D2-typ_SF"/>
</dbReference>
<name>A0A449BBW3_HAPAX</name>
<evidence type="ECO:0000256" key="8">
    <source>
        <dbReference type="NCBIfam" id="TIGR00188"/>
    </source>
</evidence>
<evidence type="ECO:0000256" key="5">
    <source>
        <dbReference type="ARBA" id="ARBA00022801"/>
    </source>
</evidence>